<reference evidence="3" key="2">
    <citation type="submission" date="2020-01" db="EMBL/GenBank/DDBJ databases">
        <authorList>
            <person name="Korhonen P.K.K."/>
            <person name="Guangxu M.G."/>
            <person name="Wang T.W."/>
            <person name="Stroehlein A.J.S."/>
            <person name="Young N.D."/>
            <person name="Ang C.-S.A."/>
            <person name="Fernando D.W.F."/>
            <person name="Lu H.L."/>
            <person name="Taylor S.T."/>
            <person name="Ehtesham M.E.M."/>
            <person name="Najaraj S.H.N."/>
            <person name="Harsha G.H.G."/>
            <person name="Madugundu A.M."/>
            <person name="Renuse S.R."/>
            <person name="Holt D.H."/>
            <person name="Pandey A.P."/>
            <person name="Papenfuss A.P."/>
            <person name="Gasser R.B.G."/>
            <person name="Fischer K.F."/>
        </authorList>
    </citation>
    <scope>NUCLEOTIDE SEQUENCE</scope>
    <source>
        <strain evidence="3">SSS_KF_BRIS2020</strain>
    </source>
</reference>
<protein>
    <submittedName>
        <fullName evidence="3">Programmed cell death protein 5</fullName>
    </submittedName>
</protein>
<evidence type="ECO:0000256" key="2">
    <source>
        <dbReference type="SAM" id="MobiDB-lite"/>
    </source>
</evidence>
<dbReference type="AlphaFoldDB" id="A0A834R7Z6"/>
<feature type="compositionally biased region" description="Polar residues" evidence="2">
    <location>
        <begin position="23"/>
        <end position="43"/>
    </location>
</feature>
<feature type="region of interest" description="Disordered" evidence="2">
    <location>
        <begin position="17"/>
        <end position="48"/>
    </location>
</feature>
<dbReference type="PANTHER" id="PTHR10840:SF0">
    <property type="entry name" value="PROGRAMMED CELL DEATH PROTEIN 5"/>
    <property type="match status" value="1"/>
</dbReference>
<dbReference type="SUPFAM" id="SSF46950">
    <property type="entry name" value="Double-stranded DNA-binding domain"/>
    <property type="match status" value="1"/>
</dbReference>
<name>A0A834R7Z6_SARSC</name>
<dbReference type="GO" id="GO:0005634">
    <property type="term" value="C:nucleus"/>
    <property type="evidence" value="ECO:0007669"/>
    <property type="project" value="TreeGrafter"/>
</dbReference>
<dbReference type="InterPro" id="IPR036883">
    <property type="entry name" value="PDCD5-like_sf"/>
</dbReference>
<dbReference type="Proteomes" id="UP000070412">
    <property type="component" value="Unassembled WGS sequence"/>
</dbReference>
<keyword evidence="5" id="KW-1185">Reference proteome</keyword>
<gene>
    <name evidence="3" type="ORF">SSS_1152</name>
</gene>
<reference evidence="4" key="3">
    <citation type="submission" date="2022-06" db="UniProtKB">
        <authorList>
            <consortium name="EnsemblMetazoa"/>
        </authorList>
    </citation>
    <scope>IDENTIFICATION</scope>
</reference>
<evidence type="ECO:0000256" key="1">
    <source>
        <dbReference type="ARBA" id="ARBA00010490"/>
    </source>
</evidence>
<dbReference type="OrthoDB" id="10252486at2759"/>
<dbReference type="PANTHER" id="PTHR10840">
    <property type="entry name" value="PROGRAMMED CELL DEATH PROTEIN 5"/>
    <property type="match status" value="1"/>
</dbReference>
<evidence type="ECO:0000313" key="5">
    <source>
        <dbReference type="Proteomes" id="UP000070412"/>
    </source>
</evidence>
<reference evidence="5" key="1">
    <citation type="journal article" date="2020" name="PLoS Negl. Trop. Dis.">
        <title>High-quality nuclear genome for Sarcoptes scabiei-A critical resource for a neglected parasite.</title>
        <authorList>
            <person name="Korhonen P.K."/>
            <person name="Gasser R.B."/>
            <person name="Ma G."/>
            <person name="Wang T."/>
            <person name="Stroehlein A.J."/>
            <person name="Young N.D."/>
            <person name="Ang C.S."/>
            <person name="Fernando D.D."/>
            <person name="Lu H.C."/>
            <person name="Taylor S."/>
            <person name="Reynolds S.L."/>
            <person name="Mofiz E."/>
            <person name="Najaraj S.H."/>
            <person name="Gowda H."/>
            <person name="Madugundu A."/>
            <person name="Renuse S."/>
            <person name="Holt D."/>
            <person name="Pandey A."/>
            <person name="Papenfuss A.T."/>
            <person name="Fischer K."/>
        </authorList>
    </citation>
    <scope>NUCLEOTIDE SEQUENCE [LARGE SCALE GENOMIC DNA]</scope>
</reference>
<dbReference type="EMBL" id="WVUK01000058">
    <property type="protein sequence ID" value="KAF7491897.1"/>
    <property type="molecule type" value="Genomic_DNA"/>
</dbReference>
<dbReference type="Gene3D" id="1.10.8.140">
    <property type="entry name" value="PDCD5-like"/>
    <property type="match status" value="1"/>
</dbReference>
<dbReference type="Pfam" id="PF01984">
    <property type="entry name" value="dsDNA_bind"/>
    <property type="match status" value="2"/>
</dbReference>
<organism evidence="3">
    <name type="scientific">Sarcoptes scabiei</name>
    <name type="common">Itch mite</name>
    <name type="synonym">Acarus scabiei</name>
    <dbReference type="NCBI Taxonomy" id="52283"/>
    <lineage>
        <taxon>Eukaryota</taxon>
        <taxon>Metazoa</taxon>
        <taxon>Ecdysozoa</taxon>
        <taxon>Arthropoda</taxon>
        <taxon>Chelicerata</taxon>
        <taxon>Arachnida</taxon>
        <taxon>Acari</taxon>
        <taxon>Acariformes</taxon>
        <taxon>Sarcoptiformes</taxon>
        <taxon>Astigmata</taxon>
        <taxon>Psoroptidia</taxon>
        <taxon>Sarcoptoidea</taxon>
        <taxon>Sarcoptidae</taxon>
        <taxon>Sarcoptinae</taxon>
        <taxon>Sarcoptes</taxon>
    </lineage>
</organism>
<comment type="similarity">
    <text evidence="1">Belongs to the PDCD5 family.</text>
</comment>
<evidence type="ECO:0000313" key="3">
    <source>
        <dbReference type="EMBL" id="KAF7491897.1"/>
    </source>
</evidence>
<dbReference type="PIRSF" id="PIRSF015730">
    <property type="entry name" value="TFAR19"/>
    <property type="match status" value="1"/>
</dbReference>
<accession>A0A834R7Z6</accession>
<dbReference type="InterPro" id="IPR002836">
    <property type="entry name" value="PDCD5-like"/>
</dbReference>
<dbReference type="GO" id="GO:0005829">
    <property type="term" value="C:cytosol"/>
    <property type="evidence" value="ECO:0007669"/>
    <property type="project" value="TreeGrafter"/>
</dbReference>
<dbReference type="GO" id="GO:0003677">
    <property type="term" value="F:DNA binding"/>
    <property type="evidence" value="ECO:0007669"/>
    <property type="project" value="InterPro"/>
</dbReference>
<evidence type="ECO:0000313" key="4">
    <source>
        <dbReference type="EnsemblMetazoa" id="KAF7491897.1"/>
    </source>
</evidence>
<dbReference type="EnsemblMetazoa" id="SSS_1152s_mrna">
    <property type="protein sequence ID" value="KAF7491897.1"/>
    <property type="gene ID" value="SSS_1152"/>
</dbReference>
<sequence length="168" mass="19438">MDDPELQALRAKRLQELQMQYGGKSTSDNSQSNPHQQQAQALQESKEKEEEFRNSILSQILTQAARARRKPLHFHSLIVLTNLDYYFISAQKVSNISLAKPERGKMLENLLIANAQRGIIREKLSEDQLINFLEQVNQHTTKKQTVVKYDRRKTVIDDSDQDEDDELS</sequence>
<proteinExistence type="inferred from homology"/>